<comment type="similarity">
    <text evidence="1 7">Belongs to the class-I aminoacyl-tRNA synthetase family. Glutamate--tRNA ligase type 1 subfamily.</text>
</comment>
<keyword evidence="5 7" id="KW-0648">Protein biosynthesis</keyword>
<keyword evidence="3 7" id="KW-0547">Nucleotide-binding</keyword>
<keyword evidence="7" id="KW-0862">Zinc</keyword>
<comment type="catalytic activity">
    <reaction evidence="7">
        <text>tRNA(Glu) + L-glutamate + ATP = L-glutamyl-tRNA(Glu) + AMP + diphosphate</text>
        <dbReference type="Rhea" id="RHEA:23540"/>
        <dbReference type="Rhea" id="RHEA-COMP:9663"/>
        <dbReference type="Rhea" id="RHEA-COMP:9680"/>
        <dbReference type="ChEBI" id="CHEBI:29985"/>
        <dbReference type="ChEBI" id="CHEBI:30616"/>
        <dbReference type="ChEBI" id="CHEBI:33019"/>
        <dbReference type="ChEBI" id="CHEBI:78442"/>
        <dbReference type="ChEBI" id="CHEBI:78520"/>
        <dbReference type="ChEBI" id="CHEBI:456215"/>
        <dbReference type="EC" id="6.1.1.17"/>
    </reaction>
</comment>
<comment type="subcellular location">
    <subcellularLocation>
        <location evidence="7">Cytoplasm</location>
    </subcellularLocation>
</comment>
<dbReference type="PANTHER" id="PTHR43311">
    <property type="entry name" value="GLUTAMATE--TRNA LIGASE"/>
    <property type="match status" value="1"/>
</dbReference>
<evidence type="ECO:0000256" key="7">
    <source>
        <dbReference type="HAMAP-Rule" id="MF_00022"/>
    </source>
</evidence>
<evidence type="ECO:0000256" key="2">
    <source>
        <dbReference type="ARBA" id="ARBA00022598"/>
    </source>
</evidence>
<dbReference type="GO" id="GO:0005524">
    <property type="term" value="F:ATP binding"/>
    <property type="evidence" value="ECO:0007669"/>
    <property type="project" value="UniProtKB-UniRule"/>
</dbReference>
<dbReference type="AlphaFoldDB" id="A0A1F7U3A0"/>
<dbReference type="InterPro" id="IPR014729">
    <property type="entry name" value="Rossmann-like_a/b/a_fold"/>
</dbReference>
<feature type="short sequence motif" description="'KMSKS' region" evidence="7">
    <location>
        <begin position="258"/>
        <end position="262"/>
    </location>
</feature>
<dbReference type="Proteomes" id="UP000176303">
    <property type="component" value="Unassembled WGS sequence"/>
</dbReference>
<feature type="domain" description="Aminoacyl-tRNA synthetase class I anticodon-binding" evidence="9">
    <location>
        <begin position="343"/>
        <end position="498"/>
    </location>
</feature>
<evidence type="ECO:0000256" key="4">
    <source>
        <dbReference type="ARBA" id="ARBA00022840"/>
    </source>
</evidence>
<comment type="function">
    <text evidence="7">Catalyzes the attachment of glutamate to tRNA(Glu) in a two-step reaction: glutamate is first activated by ATP to form Glu-AMP and then transferred to the acceptor end of tRNA(Glu).</text>
</comment>
<feature type="binding site" evidence="7">
    <location>
        <position position="261"/>
    </location>
    <ligand>
        <name>ATP</name>
        <dbReference type="ChEBI" id="CHEBI:30616"/>
    </ligand>
</feature>
<feature type="domain" description="Glutamyl/glutaminyl-tRNA synthetase class Ib catalytic" evidence="8">
    <location>
        <begin position="6"/>
        <end position="327"/>
    </location>
</feature>
<accession>A0A1F7U3A0</accession>
<dbReference type="InterPro" id="IPR045462">
    <property type="entry name" value="aa-tRNA-synth_I_cd-bd"/>
</dbReference>
<dbReference type="PROSITE" id="PS00178">
    <property type="entry name" value="AA_TRNA_LIGASE_I"/>
    <property type="match status" value="1"/>
</dbReference>
<gene>
    <name evidence="7" type="primary">gltX</name>
    <name evidence="10" type="ORF">A3D72_01455</name>
</gene>
<dbReference type="Pfam" id="PF19269">
    <property type="entry name" value="Anticodon_2"/>
    <property type="match status" value="1"/>
</dbReference>
<keyword evidence="7" id="KW-0479">Metal-binding</keyword>
<dbReference type="SUPFAM" id="SSF52374">
    <property type="entry name" value="Nucleotidylyl transferase"/>
    <property type="match status" value="1"/>
</dbReference>
<dbReference type="InterPro" id="IPR000924">
    <property type="entry name" value="Glu/Gln-tRNA-synth"/>
</dbReference>
<dbReference type="GO" id="GO:0000049">
    <property type="term" value="F:tRNA binding"/>
    <property type="evidence" value="ECO:0007669"/>
    <property type="project" value="InterPro"/>
</dbReference>
<dbReference type="EMBL" id="MGDZ01000067">
    <property type="protein sequence ID" value="OGL72318.1"/>
    <property type="molecule type" value="Genomic_DNA"/>
</dbReference>
<comment type="subunit">
    <text evidence="7">Monomer.</text>
</comment>
<dbReference type="InterPro" id="IPR008925">
    <property type="entry name" value="aa_tRNA-synth_I_cd-bd_sf"/>
</dbReference>
<dbReference type="GO" id="GO:0004818">
    <property type="term" value="F:glutamate-tRNA ligase activity"/>
    <property type="evidence" value="ECO:0007669"/>
    <property type="project" value="UniProtKB-UniRule"/>
</dbReference>
<dbReference type="CDD" id="cd00808">
    <property type="entry name" value="GluRS_core"/>
    <property type="match status" value="1"/>
</dbReference>
<dbReference type="InterPro" id="IPR020751">
    <property type="entry name" value="aa-tRNA-synth_I_codon-bd_sub2"/>
</dbReference>
<comment type="cofactor">
    <cofactor evidence="7">
        <name>Zn(2+)</name>
        <dbReference type="ChEBI" id="CHEBI:29105"/>
    </cofactor>
    <text evidence="7">Binds 1 zinc ion per subunit.</text>
</comment>
<dbReference type="InterPro" id="IPR049940">
    <property type="entry name" value="GluQ/Sye"/>
</dbReference>
<protein>
    <recommendedName>
        <fullName evidence="7">Glutamate--tRNA ligase</fullName>
        <ecNumber evidence="7">6.1.1.17</ecNumber>
    </recommendedName>
    <alternativeName>
        <fullName evidence="7">Glutamyl-tRNA synthetase</fullName>
        <shortName evidence="7">GluRS</shortName>
    </alternativeName>
</protein>
<dbReference type="STRING" id="1802391.A3D72_01455"/>
<feature type="binding site" evidence="7">
    <location>
        <position position="141"/>
    </location>
    <ligand>
        <name>Zn(2+)</name>
        <dbReference type="ChEBI" id="CHEBI:29105"/>
    </ligand>
</feature>
<dbReference type="Gene3D" id="1.10.10.350">
    <property type="match status" value="1"/>
</dbReference>
<proteinExistence type="inferred from homology"/>
<dbReference type="HAMAP" id="MF_00022">
    <property type="entry name" value="Glu_tRNA_synth_type1"/>
    <property type="match status" value="1"/>
</dbReference>
<keyword evidence="6 7" id="KW-0030">Aminoacyl-tRNA synthetase</keyword>
<feature type="binding site" evidence="7">
    <location>
        <position position="143"/>
    </location>
    <ligand>
        <name>Zn(2+)</name>
        <dbReference type="ChEBI" id="CHEBI:29105"/>
    </ligand>
</feature>
<dbReference type="GO" id="GO:0006424">
    <property type="term" value="P:glutamyl-tRNA aminoacylation"/>
    <property type="evidence" value="ECO:0007669"/>
    <property type="project" value="UniProtKB-UniRule"/>
</dbReference>
<dbReference type="InterPro" id="IPR033910">
    <property type="entry name" value="GluRS_core"/>
</dbReference>
<evidence type="ECO:0000256" key="3">
    <source>
        <dbReference type="ARBA" id="ARBA00022741"/>
    </source>
</evidence>
<comment type="caution">
    <text evidence="10">The sequence shown here is derived from an EMBL/GenBank/DDBJ whole genome shotgun (WGS) entry which is preliminary data.</text>
</comment>
<evidence type="ECO:0000259" key="8">
    <source>
        <dbReference type="Pfam" id="PF00749"/>
    </source>
</evidence>
<keyword evidence="2 7" id="KW-0436">Ligase</keyword>
<keyword evidence="4 7" id="KW-0067">ATP-binding</keyword>
<dbReference type="GO" id="GO:0008270">
    <property type="term" value="F:zinc ion binding"/>
    <property type="evidence" value="ECO:0007669"/>
    <property type="project" value="UniProtKB-UniRule"/>
</dbReference>
<dbReference type="Pfam" id="PF00749">
    <property type="entry name" value="tRNA-synt_1c"/>
    <property type="match status" value="1"/>
</dbReference>
<dbReference type="PRINTS" id="PR00987">
    <property type="entry name" value="TRNASYNTHGLU"/>
</dbReference>
<feature type="binding site" evidence="7">
    <location>
        <position position="114"/>
    </location>
    <ligand>
        <name>Zn(2+)</name>
        <dbReference type="ChEBI" id="CHEBI:29105"/>
    </ligand>
</feature>
<name>A0A1F7U3A0_9BACT</name>
<evidence type="ECO:0000259" key="9">
    <source>
        <dbReference type="Pfam" id="PF19269"/>
    </source>
</evidence>
<feature type="binding site" evidence="7">
    <location>
        <position position="116"/>
    </location>
    <ligand>
        <name>Zn(2+)</name>
        <dbReference type="ChEBI" id="CHEBI:29105"/>
    </ligand>
</feature>
<dbReference type="Gene3D" id="3.40.50.620">
    <property type="entry name" value="HUPs"/>
    <property type="match status" value="1"/>
</dbReference>
<evidence type="ECO:0000313" key="10">
    <source>
        <dbReference type="EMBL" id="OGL72318.1"/>
    </source>
</evidence>
<dbReference type="PANTHER" id="PTHR43311:SF2">
    <property type="entry name" value="GLUTAMATE--TRNA LIGASE, MITOCHONDRIAL-RELATED"/>
    <property type="match status" value="1"/>
</dbReference>
<dbReference type="NCBIfam" id="TIGR00464">
    <property type="entry name" value="gltX_bact"/>
    <property type="match status" value="1"/>
</dbReference>
<dbReference type="InterPro" id="IPR004527">
    <property type="entry name" value="Glu-tRNA-ligase_bac/mito"/>
</dbReference>
<evidence type="ECO:0000313" key="11">
    <source>
        <dbReference type="Proteomes" id="UP000176303"/>
    </source>
</evidence>
<dbReference type="SUPFAM" id="SSF48163">
    <property type="entry name" value="An anticodon-binding domain of class I aminoacyl-tRNA synthetases"/>
    <property type="match status" value="1"/>
</dbReference>
<reference evidence="10 11" key="1">
    <citation type="journal article" date="2016" name="Nat. Commun.">
        <title>Thousands of microbial genomes shed light on interconnected biogeochemical processes in an aquifer system.</title>
        <authorList>
            <person name="Anantharaman K."/>
            <person name="Brown C.T."/>
            <person name="Hug L.A."/>
            <person name="Sharon I."/>
            <person name="Castelle C.J."/>
            <person name="Probst A.J."/>
            <person name="Thomas B.C."/>
            <person name="Singh A."/>
            <person name="Wilkins M.J."/>
            <person name="Karaoz U."/>
            <person name="Brodie E.L."/>
            <person name="Williams K.H."/>
            <person name="Hubbard S.S."/>
            <person name="Banfield J.F."/>
        </authorList>
    </citation>
    <scope>NUCLEOTIDE SEQUENCE [LARGE SCALE GENOMIC DNA]</scope>
</reference>
<evidence type="ECO:0000256" key="1">
    <source>
        <dbReference type="ARBA" id="ARBA00007894"/>
    </source>
</evidence>
<keyword evidence="7" id="KW-0963">Cytoplasm</keyword>
<evidence type="ECO:0000256" key="6">
    <source>
        <dbReference type="ARBA" id="ARBA00023146"/>
    </source>
</evidence>
<dbReference type="InterPro" id="IPR001412">
    <property type="entry name" value="aa-tRNA-synth_I_CS"/>
</dbReference>
<feature type="short sequence motif" description="'HIGH' region" evidence="7">
    <location>
        <begin position="13"/>
        <end position="23"/>
    </location>
</feature>
<dbReference type="InterPro" id="IPR020058">
    <property type="entry name" value="Glu/Gln-tRNA-synth_Ib_cat-dom"/>
</dbReference>
<dbReference type="GO" id="GO:0005737">
    <property type="term" value="C:cytoplasm"/>
    <property type="evidence" value="ECO:0007669"/>
    <property type="project" value="UniProtKB-SubCell"/>
</dbReference>
<dbReference type="EC" id="6.1.1.17" evidence="7"/>
<sequence length="503" mass="56904">MATDQKIRVRFAPSPTGFLHIGGLRTALYNYLFARRWGGTFILRIEDTDRTRTVPGGAEGIIRTLRRAGLDYDEGPDVEGQERGKYGPYVQSKRLTIYREHIYKLVTAGAAYQCFCSPEELETVRQIQIAAKQPTIYNKKCREMSSPDRAALIKDGRPHVIRLAIPEEGSTTFSDIIRKEITFENRLIDDSVLLKSDGYPTYHLASVVDDHLMNITQVIRGEEWIPSTPKHVILYRAFGWTPPEFAHLPLLLNPDRSKLSKRQMDVAVENYLDRGYLPEALINFTALLGWNPQADREVYELDELARSFNLPDVNSSGAVVNLEKLGWLNGQHLRRLSKEEYARRAVPYLEAASLITPCPGGWVNEQSGTIFSSQDLQNALSLERERVRNLGDLPEALSFIFGAVPEYDGDLLIWKDAEPARIMKGLGELAEFLELMRDWTESALEARVKAWIDEQGYDTGQILWPMRVALTGRKASPGPFEVAAVLGKERTLARLRKAVEKLS</sequence>
<dbReference type="FunFam" id="3.40.50.620:FF:000045">
    <property type="entry name" value="Glutamate--tRNA ligase, mitochondrial"/>
    <property type="match status" value="1"/>
</dbReference>
<organism evidence="10 11">
    <name type="scientific">Candidatus Uhrbacteria bacterium RIFCSPHIGHO2_02_FULL_57_19</name>
    <dbReference type="NCBI Taxonomy" id="1802391"/>
    <lineage>
        <taxon>Bacteria</taxon>
        <taxon>Candidatus Uhriibacteriota</taxon>
    </lineage>
</organism>
<evidence type="ECO:0000256" key="5">
    <source>
        <dbReference type="ARBA" id="ARBA00022917"/>
    </source>
</evidence>